<dbReference type="InterPro" id="IPR003439">
    <property type="entry name" value="ABC_transporter-like_ATP-bd"/>
</dbReference>
<dbReference type="RefSeq" id="WP_155359210.1">
    <property type="nucleotide sequence ID" value="NZ_BAAAHL010000067.1"/>
</dbReference>
<sequence length="258" mass="28758">MTTSPVIELDAVGMTYRSRKETNTVLDGCTLSVGRGEFVSIVGHSGGGKTTLLRIISGLIHPTEGSVWVNGQHLDQSLSDMSMVFQKPVLLPWRNNLQNVLLPMEFRGRVTDTMRAYAMELLEMTGLKDTARRHPYELSGGMQQRVAICRALVSHPDIMLMDEPFGALDAMTRDSMNLELQRIWSETGRSILFVTHSIPEAVFLSDRVVVIGGKPGRVVADIAVDLPRPRTKAHRYTPEFYEYEQQISELIGAKESIA</sequence>
<protein>
    <submittedName>
        <fullName evidence="5">ABC transporter ATP-binding protein</fullName>
    </submittedName>
</protein>
<gene>
    <name evidence="5" type="ORF">Amac_075940</name>
</gene>
<reference evidence="5 6" key="1">
    <citation type="submission" date="2019-10" db="EMBL/GenBank/DDBJ databases">
        <title>Whole genome shotgun sequence of Acrocarpospora macrocephala NBRC 16266.</title>
        <authorList>
            <person name="Ichikawa N."/>
            <person name="Kimura A."/>
            <person name="Kitahashi Y."/>
            <person name="Komaki H."/>
            <person name="Oguchi A."/>
        </authorList>
    </citation>
    <scope>NUCLEOTIDE SEQUENCE [LARGE SCALE GENOMIC DNA]</scope>
    <source>
        <strain evidence="5 6">NBRC 16266</strain>
    </source>
</reference>
<dbReference type="CDD" id="cd03293">
    <property type="entry name" value="ABC_NrtD_SsuB_transporters"/>
    <property type="match status" value="1"/>
</dbReference>
<dbReference type="SUPFAM" id="SSF52540">
    <property type="entry name" value="P-loop containing nucleoside triphosphate hydrolases"/>
    <property type="match status" value="1"/>
</dbReference>
<keyword evidence="3 5" id="KW-0067">ATP-binding</keyword>
<dbReference type="SMART" id="SM00382">
    <property type="entry name" value="AAA"/>
    <property type="match status" value="1"/>
</dbReference>
<dbReference type="PROSITE" id="PS00211">
    <property type="entry name" value="ABC_TRANSPORTER_1"/>
    <property type="match status" value="1"/>
</dbReference>
<evidence type="ECO:0000256" key="1">
    <source>
        <dbReference type="ARBA" id="ARBA00022448"/>
    </source>
</evidence>
<feature type="domain" description="ABC transporter" evidence="4">
    <location>
        <begin position="7"/>
        <end position="238"/>
    </location>
</feature>
<dbReference type="Gene3D" id="3.40.50.300">
    <property type="entry name" value="P-loop containing nucleotide triphosphate hydrolases"/>
    <property type="match status" value="1"/>
</dbReference>
<dbReference type="AlphaFoldDB" id="A0A5M3WX01"/>
<evidence type="ECO:0000256" key="2">
    <source>
        <dbReference type="ARBA" id="ARBA00022741"/>
    </source>
</evidence>
<proteinExistence type="predicted"/>
<dbReference type="PANTHER" id="PTHR42788">
    <property type="entry name" value="TAURINE IMPORT ATP-BINDING PROTEIN-RELATED"/>
    <property type="match status" value="1"/>
</dbReference>
<name>A0A5M3WX01_9ACTN</name>
<dbReference type="GO" id="GO:0005524">
    <property type="term" value="F:ATP binding"/>
    <property type="evidence" value="ECO:0007669"/>
    <property type="project" value="UniProtKB-KW"/>
</dbReference>
<keyword evidence="6" id="KW-1185">Reference proteome</keyword>
<dbReference type="Proteomes" id="UP000331127">
    <property type="component" value="Unassembled WGS sequence"/>
</dbReference>
<dbReference type="InterPro" id="IPR027417">
    <property type="entry name" value="P-loop_NTPase"/>
</dbReference>
<dbReference type="Pfam" id="PF00005">
    <property type="entry name" value="ABC_tran"/>
    <property type="match status" value="1"/>
</dbReference>
<dbReference type="GO" id="GO:0016887">
    <property type="term" value="F:ATP hydrolysis activity"/>
    <property type="evidence" value="ECO:0007669"/>
    <property type="project" value="InterPro"/>
</dbReference>
<dbReference type="InterPro" id="IPR050166">
    <property type="entry name" value="ABC_transporter_ATP-bind"/>
</dbReference>
<evidence type="ECO:0000259" key="4">
    <source>
        <dbReference type="PROSITE" id="PS50893"/>
    </source>
</evidence>
<organism evidence="5 6">
    <name type="scientific">Acrocarpospora macrocephala</name>
    <dbReference type="NCBI Taxonomy" id="150177"/>
    <lineage>
        <taxon>Bacteria</taxon>
        <taxon>Bacillati</taxon>
        <taxon>Actinomycetota</taxon>
        <taxon>Actinomycetes</taxon>
        <taxon>Streptosporangiales</taxon>
        <taxon>Streptosporangiaceae</taxon>
        <taxon>Acrocarpospora</taxon>
    </lineage>
</organism>
<dbReference type="EMBL" id="BLAE01000053">
    <property type="protein sequence ID" value="GES13997.1"/>
    <property type="molecule type" value="Genomic_DNA"/>
</dbReference>
<keyword evidence="1" id="KW-0813">Transport</keyword>
<dbReference type="OrthoDB" id="4310860at2"/>
<keyword evidence="2" id="KW-0547">Nucleotide-binding</keyword>
<dbReference type="InterPro" id="IPR003593">
    <property type="entry name" value="AAA+_ATPase"/>
</dbReference>
<evidence type="ECO:0000313" key="5">
    <source>
        <dbReference type="EMBL" id="GES13997.1"/>
    </source>
</evidence>
<dbReference type="PANTHER" id="PTHR42788:SF13">
    <property type="entry name" value="ALIPHATIC SULFONATES IMPORT ATP-BINDING PROTEIN SSUB"/>
    <property type="match status" value="1"/>
</dbReference>
<dbReference type="PROSITE" id="PS50893">
    <property type="entry name" value="ABC_TRANSPORTER_2"/>
    <property type="match status" value="1"/>
</dbReference>
<evidence type="ECO:0000313" key="6">
    <source>
        <dbReference type="Proteomes" id="UP000331127"/>
    </source>
</evidence>
<dbReference type="InterPro" id="IPR017871">
    <property type="entry name" value="ABC_transporter-like_CS"/>
</dbReference>
<comment type="caution">
    <text evidence="5">The sequence shown here is derived from an EMBL/GenBank/DDBJ whole genome shotgun (WGS) entry which is preliminary data.</text>
</comment>
<evidence type="ECO:0000256" key="3">
    <source>
        <dbReference type="ARBA" id="ARBA00022840"/>
    </source>
</evidence>
<accession>A0A5M3WX01</accession>